<sequence length="137" mass="13555">MDIIQLGIKLLQEHFGSQVNADAIGGALGKLLGGGDGKLDLAGLVSRFSGNGGLQGLVGSWLGDGPNQGIDASQILSIFGGDKVGSFAQEVGVSTDAAAGGLAAAIPQMIDKFSSSGNLLESTGGLAGVLDVAKKLF</sequence>
<dbReference type="Gene3D" id="1.10.10.690">
    <property type="entry name" value="YidB-like"/>
    <property type="match status" value="1"/>
</dbReference>
<dbReference type="RefSeq" id="WP_119779045.1">
    <property type="nucleotide sequence ID" value="NZ_QYUK01000011.1"/>
</dbReference>
<dbReference type="Proteomes" id="UP000284605">
    <property type="component" value="Unassembled WGS sequence"/>
</dbReference>
<dbReference type="AlphaFoldDB" id="A0A418WEF5"/>
<dbReference type="OrthoDB" id="4235777at2"/>
<dbReference type="SUPFAM" id="SSF140804">
    <property type="entry name" value="YidB-like"/>
    <property type="match status" value="1"/>
</dbReference>
<dbReference type="InterPro" id="IPR045372">
    <property type="entry name" value="YidB"/>
</dbReference>
<keyword evidence="2" id="KW-1185">Reference proteome</keyword>
<organism evidence="1 2">
    <name type="scientific">Oleomonas cavernae</name>
    <dbReference type="NCBI Taxonomy" id="2320859"/>
    <lineage>
        <taxon>Bacteria</taxon>
        <taxon>Pseudomonadati</taxon>
        <taxon>Pseudomonadota</taxon>
        <taxon>Alphaproteobacteria</taxon>
        <taxon>Acetobacterales</taxon>
        <taxon>Acetobacteraceae</taxon>
        <taxon>Oleomonas</taxon>
    </lineage>
</organism>
<dbReference type="InterPro" id="IPR027405">
    <property type="entry name" value="YidB-like"/>
</dbReference>
<evidence type="ECO:0000313" key="2">
    <source>
        <dbReference type="Proteomes" id="UP000284605"/>
    </source>
</evidence>
<comment type="caution">
    <text evidence="1">The sequence shown here is derived from an EMBL/GenBank/DDBJ whole genome shotgun (WGS) entry which is preliminary data.</text>
</comment>
<gene>
    <name evidence="1" type="ORF">D3874_16430</name>
</gene>
<accession>A0A418WEF5</accession>
<dbReference type="Pfam" id="PF20159">
    <property type="entry name" value="YidB"/>
    <property type="match status" value="1"/>
</dbReference>
<evidence type="ECO:0000313" key="1">
    <source>
        <dbReference type="EMBL" id="RJF88408.1"/>
    </source>
</evidence>
<reference evidence="1 2" key="1">
    <citation type="submission" date="2018-09" db="EMBL/GenBank/DDBJ databases">
        <authorList>
            <person name="Zhu H."/>
        </authorList>
    </citation>
    <scope>NUCLEOTIDE SEQUENCE [LARGE SCALE GENOMIC DNA]</scope>
    <source>
        <strain evidence="1 2">K1W22B-8</strain>
    </source>
</reference>
<proteinExistence type="predicted"/>
<protein>
    <submittedName>
        <fullName evidence="1">DUF937 domain-containing protein</fullName>
    </submittedName>
</protein>
<dbReference type="EMBL" id="QYUK01000011">
    <property type="protein sequence ID" value="RJF88408.1"/>
    <property type="molecule type" value="Genomic_DNA"/>
</dbReference>
<name>A0A418WEF5_9PROT</name>